<evidence type="ECO:0000256" key="5">
    <source>
        <dbReference type="ARBA" id="ARBA00022519"/>
    </source>
</evidence>
<gene>
    <name evidence="10" type="ORF">ETSY1_37630</name>
</gene>
<protein>
    <recommendedName>
        <fullName evidence="9">Type II secretion system protein I</fullName>
        <shortName evidence="9">T2SS minor pseudopilin I</shortName>
    </recommendedName>
</protein>
<keyword evidence="7 9" id="KW-1133">Transmembrane helix</keyword>
<dbReference type="GO" id="GO:0015628">
    <property type="term" value="P:protein secretion by the type II secretion system"/>
    <property type="evidence" value="ECO:0007669"/>
    <property type="project" value="UniProtKB-UniRule"/>
</dbReference>
<keyword evidence="5 9" id="KW-0997">Cell inner membrane</keyword>
<sequence length="156" mass="17035">MATSIAKPAKLTWHGMKPTAACQPATSGFTLLEVMVAVAVIAIALIPLLRLHLLSLDATVYAQDLSIAVGLAQEKMAEMPASPEPGDRQGTFDIAGYERFRWQTSVGEQEEIAIPNFDAPEGEELPTFKIQRIEVTVIWADGESEKLYTLESYAVQ</sequence>
<evidence type="ECO:0000313" key="11">
    <source>
        <dbReference type="Proteomes" id="UP000019141"/>
    </source>
</evidence>
<evidence type="ECO:0000256" key="4">
    <source>
        <dbReference type="ARBA" id="ARBA00022481"/>
    </source>
</evidence>
<evidence type="ECO:0000256" key="8">
    <source>
        <dbReference type="ARBA" id="ARBA00023136"/>
    </source>
</evidence>
<dbReference type="InterPro" id="IPR012902">
    <property type="entry name" value="N_methyl_site"/>
</dbReference>
<evidence type="ECO:0000256" key="1">
    <source>
        <dbReference type="ARBA" id="ARBA00004377"/>
    </source>
</evidence>
<dbReference type="NCBIfam" id="TIGR01707">
    <property type="entry name" value="gspI"/>
    <property type="match status" value="1"/>
</dbReference>
<dbReference type="Pfam" id="PF07963">
    <property type="entry name" value="N_methyl"/>
    <property type="match status" value="1"/>
</dbReference>
<keyword evidence="4 9" id="KW-0488">Methylation</keyword>
<dbReference type="Proteomes" id="UP000019141">
    <property type="component" value="Unassembled WGS sequence"/>
</dbReference>
<dbReference type="AlphaFoldDB" id="W4L6W8"/>
<comment type="similarity">
    <text evidence="2 9">Belongs to the GSP I family.</text>
</comment>
<name>W4L6W8_ENTF1</name>
<dbReference type="PANTHER" id="PTHR38779">
    <property type="entry name" value="TYPE II SECRETION SYSTEM PROTEIN I-RELATED"/>
    <property type="match status" value="1"/>
</dbReference>
<organism evidence="10 11">
    <name type="scientific">Entotheonella factor</name>
    <dbReference type="NCBI Taxonomy" id="1429438"/>
    <lineage>
        <taxon>Bacteria</taxon>
        <taxon>Pseudomonadati</taxon>
        <taxon>Nitrospinota/Tectimicrobiota group</taxon>
        <taxon>Candidatus Tectimicrobiota</taxon>
        <taxon>Candidatus Entotheonellia</taxon>
        <taxon>Candidatus Entotheonellales</taxon>
        <taxon>Candidatus Entotheonellaceae</taxon>
        <taxon>Candidatus Entotheonella</taxon>
    </lineage>
</organism>
<feature type="transmembrane region" description="Helical" evidence="9">
    <location>
        <begin position="29"/>
        <end position="49"/>
    </location>
</feature>
<evidence type="ECO:0000256" key="3">
    <source>
        <dbReference type="ARBA" id="ARBA00022475"/>
    </source>
</evidence>
<comment type="PTM">
    <text evidence="9">Cleaved by prepilin peptidase.</text>
</comment>
<evidence type="ECO:0000256" key="2">
    <source>
        <dbReference type="ARBA" id="ARBA00008358"/>
    </source>
</evidence>
<comment type="function">
    <text evidence="9">Component of the type II secretion system required for the energy-dependent secretion of extracellular factors such as proteases and toxins from the periplasm.</text>
</comment>
<evidence type="ECO:0000256" key="9">
    <source>
        <dbReference type="RuleBase" id="RU368030"/>
    </source>
</evidence>
<evidence type="ECO:0000256" key="7">
    <source>
        <dbReference type="ARBA" id="ARBA00022989"/>
    </source>
</evidence>
<keyword evidence="3" id="KW-1003">Cell membrane</keyword>
<keyword evidence="6 9" id="KW-0812">Transmembrane</keyword>
<dbReference type="NCBIfam" id="TIGR02532">
    <property type="entry name" value="IV_pilin_GFxxxE"/>
    <property type="match status" value="1"/>
</dbReference>
<keyword evidence="8 9" id="KW-0472">Membrane</keyword>
<comment type="subunit">
    <text evidence="9">Type II secretion is composed of four main components: the outer membrane complex, the inner membrane complex, the cytoplasmic secretion ATPase and the periplasm-spanning pseudopilus.</text>
</comment>
<dbReference type="InterPro" id="IPR010052">
    <property type="entry name" value="T2SS_protein-GspI"/>
</dbReference>
<comment type="subcellular location">
    <subcellularLocation>
        <location evidence="1 9">Cell inner membrane</location>
        <topology evidence="1 9">Single-pass membrane protein</topology>
    </subcellularLocation>
</comment>
<dbReference type="GO" id="GO:0015627">
    <property type="term" value="C:type II protein secretion system complex"/>
    <property type="evidence" value="ECO:0007669"/>
    <property type="project" value="UniProtKB-UniRule"/>
</dbReference>
<dbReference type="PANTHER" id="PTHR38779:SF2">
    <property type="entry name" value="TYPE II SECRETION SYSTEM PROTEIN I-RELATED"/>
    <property type="match status" value="1"/>
</dbReference>
<reference evidence="10 11" key="1">
    <citation type="journal article" date="2014" name="Nature">
        <title>An environmental bacterial taxon with a large and distinct metabolic repertoire.</title>
        <authorList>
            <person name="Wilson M.C."/>
            <person name="Mori T."/>
            <person name="Ruckert C."/>
            <person name="Uria A.R."/>
            <person name="Helf M.J."/>
            <person name="Takada K."/>
            <person name="Gernert C."/>
            <person name="Steffens U.A."/>
            <person name="Heycke N."/>
            <person name="Schmitt S."/>
            <person name="Rinke C."/>
            <person name="Helfrich E.J."/>
            <person name="Brachmann A.O."/>
            <person name="Gurgui C."/>
            <person name="Wakimoto T."/>
            <person name="Kracht M."/>
            <person name="Crusemann M."/>
            <person name="Hentschel U."/>
            <person name="Abe I."/>
            <person name="Matsunaga S."/>
            <person name="Kalinowski J."/>
            <person name="Takeyama H."/>
            <person name="Piel J."/>
        </authorList>
    </citation>
    <scope>NUCLEOTIDE SEQUENCE [LARGE SCALE GENOMIC DNA]</scope>
    <source>
        <strain evidence="11">TSY1</strain>
    </source>
</reference>
<evidence type="ECO:0000256" key="6">
    <source>
        <dbReference type="ARBA" id="ARBA00022692"/>
    </source>
</evidence>
<proteinExistence type="inferred from homology"/>
<dbReference type="Gene3D" id="3.30.1300.30">
    <property type="entry name" value="GSPII I/J protein-like"/>
    <property type="match status" value="1"/>
</dbReference>
<keyword evidence="11" id="KW-1185">Reference proteome</keyword>
<comment type="caution">
    <text evidence="10">The sequence shown here is derived from an EMBL/GenBank/DDBJ whole genome shotgun (WGS) entry which is preliminary data.</text>
</comment>
<dbReference type="GO" id="GO:0005886">
    <property type="term" value="C:plasma membrane"/>
    <property type="evidence" value="ECO:0007669"/>
    <property type="project" value="UniProtKB-SubCell"/>
</dbReference>
<accession>W4L6W8</accession>
<evidence type="ECO:0000313" key="10">
    <source>
        <dbReference type="EMBL" id="ETW93803.1"/>
    </source>
</evidence>
<dbReference type="HOGENOM" id="CLU_142107_0_0_7"/>
<dbReference type="EMBL" id="AZHW01001170">
    <property type="protein sequence ID" value="ETW93803.1"/>
    <property type="molecule type" value="Genomic_DNA"/>
</dbReference>